<feature type="binding site" evidence="2">
    <location>
        <position position="47"/>
    </location>
    <ligand>
        <name>substrate</name>
    </ligand>
</feature>
<evidence type="ECO:0000313" key="5">
    <source>
        <dbReference type="EMBL" id="TDN41228.1"/>
    </source>
</evidence>
<feature type="binding site" evidence="3">
    <location>
        <position position="63"/>
    </location>
    <ligand>
        <name>Mg(2+)</name>
        <dbReference type="ChEBI" id="CHEBI:18420"/>
    </ligand>
</feature>
<dbReference type="PANTHER" id="PTHR21340:SF0">
    <property type="entry name" value="BIS(5'-NUCLEOSYL)-TETRAPHOSPHATASE [ASYMMETRICAL]"/>
    <property type="match status" value="1"/>
</dbReference>
<evidence type="ECO:0000259" key="4">
    <source>
        <dbReference type="PROSITE" id="PS51462"/>
    </source>
</evidence>
<dbReference type="InterPro" id="IPR015797">
    <property type="entry name" value="NUDIX_hydrolase-like_dom_sf"/>
</dbReference>
<organism evidence="5 6">
    <name type="scientific">Haemophilus haemolyticus</name>
    <dbReference type="NCBI Taxonomy" id="726"/>
    <lineage>
        <taxon>Bacteria</taxon>
        <taxon>Pseudomonadati</taxon>
        <taxon>Pseudomonadota</taxon>
        <taxon>Gammaproteobacteria</taxon>
        <taxon>Pasteurellales</taxon>
        <taxon>Pasteurellaceae</taxon>
        <taxon>Haemophilus</taxon>
    </lineage>
</organism>
<dbReference type="EMBL" id="RWKG01000031">
    <property type="protein sequence ID" value="TDN41228.1"/>
    <property type="molecule type" value="Genomic_DNA"/>
</dbReference>
<dbReference type="GO" id="GO:0019177">
    <property type="term" value="F:dihydroneopterin triphosphate pyrophosphohydrolase activity"/>
    <property type="evidence" value="ECO:0007669"/>
    <property type="project" value="InterPro"/>
</dbReference>
<dbReference type="PANTHER" id="PTHR21340">
    <property type="entry name" value="DIADENOSINE 5,5-P1,P4-TETRAPHOSPHATE PYROPHOSPHOHYDROLASE MUTT"/>
    <property type="match status" value="1"/>
</dbReference>
<evidence type="ECO:0000256" key="3">
    <source>
        <dbReference type="PIRSR" id="PIRSR603564-2"/>
    </source>
</evidence>
<dbReference type="GO" id="GO:0004081">
    <property type="term" value="F:bis(5'-nucleosyl)-tetraphosphatase (asymmetrical) activity"/>
    <property type="evidence" value="ECO:0007669"/>
    <property type="project" value="TreeGrafter"/>
</dbReference>
<accession>A0AAQ1YKR0</accession>
<dbReference type="InterPro" id="IPR020084">
    <property type="entry name" value="NUDIX_hydrolase_CS"/>
</dbReference>
<dbReference type="GO" id="GO:0046872">
    <property type="term" value="F:metal ion binding"/>
    <property type="evidence" value="ECO:0007669"/>
    <property type="project" value="UniProtKB-KW"/>
</dbReference>
<dbReference type="GO" id="GO:0046656">
    <property type="term" value="P:folic acid biosynthetic process"/>
    <property type="evidence" value="ECO:0007669"/>
    <property type="project" value="InterPro"/>
</dbReference>
<feature type="binding site" evidence="3">
    <location>
        <position position="124"/>
    </location>
    <ligand>
        <name>Mg(2+)</name>
        <dbReference type="ChEBI" id="CHEBI:18420"/>
    </ligand>
</feature>
<dbReference type="AlphaFoldDB" id="A0AAQ1YKR0"/>
<feature type="binding site" evidence="2">
    <location>
        <position position="36"/>
    </location>
    <ligand>
        <name>substrate</name>
    </ligand>
</feature>
<feature type="binding site" evidence="2">
    <location>
        <begin position="88"/>
        <end position="91"/>
    </location>
    <ligand>
        <name>substrate</name>
    </ligand>
</feature>
<keyword evidence="1" id="KW-0378">Hydrolase</keyword>
<dbReference type="GO" id="GO:0008828">
    <property type="term" value="F:dATP diphosphatase activity"/>
    <property type="evidence" value="ECO:0007669"/>
    <property type="project" value="InterPro"/>
</dbReference>
<dbReference type="Pfam" id="PF00293">
    <property type="entry name" value="NUDIX"/>
    <property type="match status" value="1"/>
</dbReference>
<dbReference type="GO" id="GO:0006167">
    <property type="term" value="P:AMP biosynthetic process"/>
    <property type="evidence" value="ECO:0007669"/>
    <property type="project" value="TreeGrafter"/>
</dbReference>
<keyword evidence="3" id="KW-0479">Metal-binding</keyword>
<dbReference type="PROSITE" id="PS51462">
    <property type="entry name" value="NUDIX"/>
    <property type="match status" value="1"/>
</dbReference>
<dbReference type="NCBIfam" id="NF006961">
    <property type="entry name" value="PRK09438.1"/>
    <property type="match status" value="1"/>
</dbReference>
<dbReference type="InterPro" id="IPR003564">
    <property type="entry name" value="DHNTPase"/>
</dbReference>
<comment type="cofactor">
    <cofactor evidence="3">
        <name>Mg(2+)</name>
        <dbReference type="ChEBI" id="CHEBI:18420"/>
    </cofactor>
    <text evidence="3">Binds 1 Mg(2+) ion per subunit.</text>
</comment>
<protein>
    <submittedName>
        <fullName evidence="5">Dihydroneopterin triphosphate pyrophosphohydrolase type 2</fullName>
    </submittedName>
</protein>
<name>A0AAQ1YKR0_HAEHA</name>
<dbReference type="CDD" id="cd04664">
    <property type="entry name" value="NUDIX_DHNTPase_like"/>
    <property type="match status" value="1"/>
</dbReference>
<dbReference type="Gene3D" id="3.90.79.10">
    <property type="entry name" value="Nucleoside Triphosphate Pyrophosphohydrolase"/>
    <property type="match status" value="1"/>
</dbReference>
<feature type="domain" description="Nudix hydrolase" evidence="4">
    <location>
        <begin position="14"/>
        <end position="153"/>
    </location>
</feature>
<evidence type="ECO:0000256" key="1">
    <source>
        <dbReference type="ARBA" id="ARBA00022801"/>
    </source>
</evidence>
<dbReference type="SUPFAM" id="SSF55811">
    <property type="entry name" value="Nudix"/>
    <property type="match status" value="1"/>
</dbReference>
<dbReference type="PRINTS" id="PR01404">
    <property type="entry name" value="NPPPHYDRLASE"/>
</dbReference>
<keyword evidence="3" id="KW-0460">Magnesium</keyword>
<evidence type="ECO:0000313" key="6">
    <source>
        <dbReference type="Proteomes" id="UP000294998"/>
    </source>
</evidence>
<reference evidence="5 6" key="1">
    <citation type="submission" date="2018-12" db="EMBL/GenBank/DDBJ databases">
        <authorList>
            <person name="Fluit A.C."/>
        </authorList>
    </citation>
    <scope>NUCLEOTIDE SEQUENCE [LARGE SCALE GENOMIC DNA]</scope>
    <source>
        <strain evidence="5 6">16-549009</strain>
    </source>
</reference>
<dbReference type="InterPro" id="IPR051325">
    <property type="entry name" value="Nudix_hydrolase_domain"/>
</dbReference>
<dbReference type="GO" id="GO:0006754">
    <property type="term" value="P:ATP biosynthetic process"/>
    <property type="evidence" value="ECO:0007669"/>
    <property type="project" value="TreeGrafter"/>
</dbReference>
<sequence>MRSDLAAFLMMQYKNNQSVLVVIYAKDTNRVLMLQRQDDPDFWQSVTGTIESGETPKNTAIRELWEEVRLEISENSTALFDCKESIEFEIFPHFRYKYAPNVTHCREHWFLLAMEQEFEPVLSEHLAYQWVSPEQAIQMTKSSNNAEAIRKYILKDK</sequence>
<dbReference type="Proteomes" id="UP000294998">
    <property type="component" value="Unassembled WGS sequence"/>
</dbReference>
<evidence type="ECO:0000256" key="2">
    <source>
        <dbReference type="PIRSR" id="PIRSR603564-1"/>
    </source>
</evidence>
<dbReference type="RefSeq" id="WP_166635704.1">
    <property type="nucleotide sequence ID" value="NZ_RWKG01000031.1"/>
</dbReference>
<proteinExistence type="predicted"/>
<feature type="binding site" evidence="2">
    <location>
        <position position="142"/>
    </location>
    <ligand>
        <name>substrate</name>
    </ligand>
</feature>
<feature type="binding site" evidence="3">
    <location>
        <position position="67"/>
    </location>
    <ligand>
        <name>Mg(2+)</name>
        <dbReference type="ChEBI" id="CHEBI:18420"/>
    </ligand>
</feature>
<comment type="caution">
    <text evidence="5">The sequence shown here is derived from an EMBL/GenBank/DDBJ whole genome shotgun (WGS) entry which is preliminary data.</text>
</comment>
<gene>
    <name evidence="5" type="ORF">EGH31_1245</name>
</gene>
<dbReference type="InterPro" id="IPR000086">
    <property type="entry name" value="NUDIX_hydrolase_dom"/>
</dbReference>
<feature type="binding site" evidence="2">
    <location>
        <position position="14"/>
    </location>
    <ligand>
        <name>substrate</name>
    </ligand>
</feature>
<dbReference type="PROSITE" id="PS00893">
    <property type="entry name" value="NUDIX_BOX"/>
    <property type="match status" value="1"/>
</dbReference>